<evidence type="ECO:0000313" key="1">
    <source>
        <dbReference type="EMBL" id="XRP74734.1"/>
    </source>
</evidence>
<reference evidence="1 2" key="1">
    <citation type="journal article" date="2021" name="ISME J.">
        <title>Genomic evolution of the class Acidithiobacillia: deep-branching Proteobacteria living in extreme acidic conditions.</title>
        <authorList>
            <person name="Moya-Beltran A."/>
            <person name="Beard S."/>
            <person name="Rojas-Villalobos C."/>
            <person name="Issotta F."/>
            <person name="Gallardo Y."/>
            <person name="Ulloa R."/>
            <person name="Giaveno A."/>
            <person name="Degli Esposti M."/>
            <person name="Johnson D.B."/>
            <person name="Quatrini R."/>
        </authorList>
    </citation>
    <scope>NUCLEOTIDE SEQUENCE [LARGE SCALE GENOMIC DNA]</scope>
    <source>
        <strain evidence="1 2">CF3</strain>
    </source>
</reference>
<geneLocation type="plasmid" evidence="1 2">
    <name>pCF3-6</name>
</geneLocation>
<sequence length="317" mass="36125">MNQTDKKNRKIILPGGAGLVGQNLIPRLKAKGYTHIVVLDKHRHNLGVLQQMHPDITAEWADLAAPGPWSKHFEGVDTVVMLQAQIGAKERETYVRNTVTSTRYVLEAIKKYQVPYIVHISSSVLESKAEDYYTQTKKEQEDMVLASGVDNVVLRPTLMFGWFDRKHLGWLSRFMQRVPVFPIPGDGKYLRQPLYVGDFCDIIVSCIEHRRIGGVYHITGMEKIDYIDIIRTIRKAVGAKTMIIHIPYWLFAALLRTWAAFDNNPPFTVPQLKALVTPDVFEVIDWPGIFGVKATPFAKAIQETFLDPTYSKIELEF</sequence>
<name>A0ACD5IR98_9PROT</name>
<keyword evidence="1" id="KW-0614">Plasmid</keyword>
<dbReference type="Proteomes" id="UP001196097">
    <property type="component" value="Plasmid pCF3-6"/>
</dbReference>
<evidence type="ECO:0000313" key="2">
    <source>
        <dbReference type="Proteomes" id="UP001196097"/>
    </source>
</evidence>
<protein>
    <submittedName>
        <fullName evidence="1">NAD-dependent epimerase/dehydratase family protein</fullName>
    </submittedName>
</protein>
<gene>
    <name evidence="1" type="ORF">HF292_015785</name>
</gene>
<organism evidence="1 2">
    <name type="scientific">Acidithiobacillus ferruginosus</name>
    <dbReference type="NCBI Taxonomy" id="3063951"/>
    <lineage>
        <taxon>Bacteria</taxon>
        <taxon>Pseudomonadati</taxon>
        <taxon>Pseudomonadota</taxon>
        <taxon>Acidithiobacillia</taxon>
        <taxon>Acidithiobacillales</taxon>
        <taxon>Acidithiobacillaceae</taxon>
        <taxon>Acidithiobacillus</taxon>
    </lineage>
</organism>
<dbReference type="EMBL" id="CP130952">
    <property type="protein sequence ID" value="XRP74734.1"/>
    <property type="molecule type" value="Genomic_DNA"/>
</dbReference>
<accession>A0ACD5IR98</accession>
<proteinExistence type="predicted"/>
<keyword evidence="2" id="KW-1185">Reference proteome</keyword>